<proteinExistence type="predicted"/>
<comment type="caution">
    <text evidence="1">The sequence shown here is derived from an EMBL/GenBank/DDBJ whole genome shotgun (WGS) entry which is preliminary data.</text>
</comment>
<dbReference type="Proteomes" id="UP000553963">
    <property type="component" value="Unassembled WGS sequence"/>
</dbReference>
<reference evidence="1 2" key="1">
    <citation type="submission" date="2020-08" db="EMBL/GenBank/DDBJ databases">
        <title>Genomic Encyclopedia of Type Strains, Phase IV (KMG-IV): sequencing the most valuable type-strain genomes for metagenomic binning, comparative biology and taxonomic classification.</title>
        <authorList>
            <person name="Goeker M."/>
        </authorList>
    </citation>
    <scope>NUCLEOTIDE SEQUENCE [LARGE SCALE GENOMIC DNA]</scope>
    <source>
        <strain evidence="1 2">DSM 25966</strain>
    </source>
</reference>
<evidence type="ECO:0000313" key="1">
    <source>
        <dbReference type="EMBL" id="MBB3931056.1"/>
    </source>
</evidence>
<gene>
    <name evidence="1" type="ORF">GGR25_002106</name>
</gene>
<keyword evidence="2" id="KW-1185">Reference proteome</keyword>
<protein>
    <submittedName>
        <fullName evidence="1">Uncharacterized protein</fullName>
    </submittedName>
</protein>
<dbReference type="EMBL" id="JACIDS010000003">
    <property type="protein sequence ID" value="MBB3931056.1"/>
    <property type="molecule type" value="Genomic_DNA"/>
</dbReference>
<name>A0A840ARQ5_9HYPH</name>
<sequence length="54" mass="5771">MMAVGEETAEPVRRMGNRIGARHADVVETLGARVSDEATFLGGEIVRGQKSRSA</sequence>
<dbReference type="AlphaFoldDB" id="A0A840ARQ5"/>
<evidence type="ECO:0000313" key="2">
    <source>
        <dbReference type="Proteomes" id="UP000553963"/>
    </source>
</evidence>
<accession>A0A840ARQ5</accession>
<organism evidence="1 2">
    <name type="scientific">Kaistia hirudinis</name>
    <dbReference type="NCBI Taxonomy" id="1293440"/>
    <lineage>
        <taxon>Bacteria</taxon>
        <taxon>Pseudomonadati</taxon>
        <taxon>Pseudomonadota</taxon>
        <taxon>Alphaproteobacteria</taxon>
        <taxon>Hyphomicrobiales</taxon>
        <taxon>Kaistiaceae</taxon>
        <taxon>Kaistia</taxon>
    </lineage>
</organism>